<evidence type="ECO:0000313" key="2">
    <source>
        <dbReference type="EMBL" id="KAK7277546.1"/>
    </source>
</evidence>
<gene>
    <name evidence="2" type="ORF">RJT34_22561</name>
</gene>
<dbReference type="EMBL" id="JAYKXN010000006">
    <property type="protein sequence ID" value="KAK7277546.1"/>
    <property type="molecule type" value="Genomic_DNA"/>
</dbReference>
<name>A0AAN9FMJ8_CLITE</name>
<feature type="compositionally biased region" description="Basic and acidic residues" evidence="1">
    <location>
        <begin position="36"/>
        <end position="52"/>
    </location>
</feature>
<evidence type="ECO:0000313" key="3">
    <source>
        <dbReference type="Proteomes" id="UP001359559"/>
    </source>
</evidence>
<dbReference type="Proteomes" id="UP001359559">
    <property type="component" value="Unassembled WGS sequence"/>
</dbReference>
<reference evidence="2 3" key="1">
    <citation type="submission" date="2024-01" db="EMBL/GenBank/DDBJ databases">
        <title>The genomes of 5 underutilized Papilionoideae crops provide insights into root nodulation and disease resistance.</title>
        <authorList>
            <person name="Yuan L."/>
        </authorList>
    </citation>
    <scope>NUCLEOTIDE SEQUENCE [LARGE SCALE GENOMIC DNA]</scope>
    <source>
        <strain evidence="2">LY-2023</strain>
        <tissue evidence="2">Leaf</tissue>
    </source>
</reference>
<keyword evidence="3" id="KW-1185">Reference proteome</keyword>
<sequence length="78" mass="8545">MCRLPEAREGSSEVREGSSEVRKGSPESATCKARSRRDSRDLTHLSNADRESPVPPLLRAVLTCRDQAYGCPAVKCVN</sequence>
<feature type="region of interest" description="Disordered" evidence="1">
    <location>
        <begin position="1"/>
        <end position="52"/>
    </location>
</feature>
<dbReference type="AlphaFoldDB" id="A0AAN9FMJ8"/>
<proteinExistence type="predicted"/>
<evidence type="ECO:0000256" key="1">
    <source>
        <dbReference type="SAM" id="MobiDB-lite"/>
    </source>
</evidence>
<protein>
    <submittedName>
        <fullName evidence="2">Uncharacterized protein</fullName>
    </submittedName>
</protein>
<feature type="compositionally biased region" description="Basic and acidic residues" evidence="1">
    <location>
        <begin position="1"/>
        <end position="25"/>
    </location>
</feature>
<organism evidence="2 3">
    <name type="scientific">Clitoria ternatea</name>
    <name type="common">Butterfly pea</name>
    <dbReference type="NCBI Taxonomy" id="43366"/>
    <lineage>
        <taxon>Eukaryota</taxon>
        <taxon>Viridiplantae</taxon>
        <taxon>Streptophyta</taxon>
        <taxon>Embryophyta</taxon>
        <taxon>Tracheophyta</taxon>
        <taxon>Spermatophyta</taxon>
        <taxon>Magnoliopsida</taxon>
        <taxon>eudicotyledons</taxon>
        <taxon>Gunneridae</taxon>
        <taxon>Pentapetalae</taxon>
        <taxon>rosids</taxon>
        <taxon>fabids</taxon>
        <taxon>Fabales</taxon>
        <taxon>Fabaceae</taxon>
        <taxon>Papilionoideae</taxon>
        <taxon>50 kb inversion clade</taxon>
        <taxon>NPAAA clade</taxon>
        <taxon>indigoferoid/millettioid clade</taxon>
        <taxon>Phaseoleae</taxon>
        <taxon>Clitoria</taxon>
    </lineage>
</organism>
<accession>A0AAN9FMJ8</accession>
<comment type="caution">
    <text evidence="2">The sequence shown here is derived from an EMBL/GenBank/DDBJ whole genome shotgun (WGS) entry which is preliminary data.</text>
</comment>